<dbReference type="AlphaFoldDB" id="A0A256A3Z2"/>
<name>A0A256A3Z2_9FLAO</name>
<accession>A0A256A3Z2</accession>
<sequence length="106" mass="11379">MLAAIQAAKVVSATALKGLLASPCKAKPQSTVGAFISAPPANATACTNNHSRERIAKSITSSQVVIQPTLREFKTLAELVVNFFSFSCRSVTQQRARTIFPENESR</sequence>
<keyword evidence="2" id="KW-1185">Reference proteome</keyword>
<organism evidence="1 2">
    <name type="scientific">Flavobacterium aurantiibacter</name>
    <dbReference type="NCBI Taxonomy" id="2023067"/>
    <lineage>
        <taxon>Bacteria</taxon>
        <taxon>Pseudomonadati</taxon>
        <taxon>Bacteroidota</taxon>
        <taxon>Flavobacteriia</taxon>
        <taxon>Flavobacteriales</taxon>
        <taxon>Flavobacteriaceae</taxon>
        <taxon>Flavobacterium</taxon>
    </lineage>
</organism>
<dbReference type="EMBL" id="NOXX01000127">
    <property type="protein sequence ID" value="OYQ48446.1"/>
    <property type="molecule type" value="Genomic_DNA"/>
</dbReference>
<evidence type="ECO:0000313" key="1">
    <source>
        <dbReference type="EMBL" id="OYQ48446.1"/>
    </source>
</evidence>
<gene>
    <name evidence="1" type="ORF">CHX27_02310</name>
</gene>
<comment type="caution">
    <text evidence="1">The sequence shown here is derived from an EMBL/GenBank/DDBJ whole genome shotgun (WGS) entry which is preliminary data.</text>
</comment>
<dbReference type="Proteomes" id="UP000216035">
    <property type="component" value="Unassembled WGS sequence"/>
</dbReference>
<protein>
    <submittedName>
        <fullName evidence="1">Uncharacterized protein</fullName>
    </submittedName>
</protein>
<evidence type="ECO:0000313" key="2">
    <source>
        <dbReference type="Proteomes" id="UP000216035"/>
    </source>
</evidence>
<reference evidence="1 2" key="1">
    <citation type="submission" date="2017-07" db="EMBL/GenBank/DDBJ databases">
        <title>Flavobacterium cyanobacteriorum sp. nov., isolated from cyanobacterial aggregates in a eutrophic lake.</title>
        <authorList>
            <person name="Cai H."/>
        </authorList>
    </citation>
    <scope>NUCLEOTIDE SEQUENCE [LARGE SCALE GENOMIC DNA]</scope>
    <source>
        <strain evidence="1 2">TH167</strain>
    </source>
</reference>
<proteinExistence type="predicted"/>